<reference evidence="2 3" key="1">
    <citation type="submission" date="2024-01" db="EMBL/GenBank/DDBJ databases">
        <title>A telomere-to-telomere, gap-free genome of sweet tea (Lithocarpus litseifolius).</title>
        <authorList>
            <person name="Zhou J."/>
        </authorList>
    </citation>
    <scope>NUCLEOTIDE SEQUENCE [LARGE SCALE GENOMIC DNA]</scope>
    <source>
        <strain evidence="2">Zhou-2022a</strain>
        <tissue evidence="2">Leaf</tissue>
    </source>
</reference>
<dbReference type="Proteomes" id="UP001459277">
    <property type="component" value="Unassembled WGS sequence"/>
</dbReference>
<evidence type="ECO:0000313" key="2">
    <source>
        <dbReference type="EMBL" id="KAL0010235.1"/>
    </source>
</evidence>
<gene>
    <name evidence="2" type="ORF">SO802_005343</name>
</gene>
<name>A0AAW2DLP0_9ROSI</name>
<proteinExistence type="predicted"/>
<protein>
    <submittedName>
        <fullName evidence="2">Uncharacterized protein</fullName>
    </submittedName>
</protein>
<evidence type="ECO:0000256" key="1">
    <source>
        <dbReference type="SAM" id="Coils"/>
    </source>
</evidence>
<dbReference type="PANTHER" id="PTHR33144:SF25">
    <property type="entry name" value="DUF4216 DOMAIN-CONTAINING PROTEIN"/>
    <property type="match status" value="1"/>
</dbReference>
<keyword evidence="1" id="KW-0175">Coiled coil</keyword>
<feature type="coiled-coil region" evidence="1">
    <location>
        <begin position="406"/>
        <end position="433"/>
    </location>
</feature>
<dbReference type="AlphaFoldDB" id="A0AAW2DLP0"/>
<comment type="caution">
    <text evidence="2">The sequence shown here is derived from an EMBL/GenBank/DDBJ whole genome shotgun (WGS) entry which is preliminary data.</text>
</comment>
<dbReference type="PANTHER" id="PTHR33144">
    <property type="entry name" value="OS10G0409366 PROTEIN-RELATED"/>
    <property type="match status" value="1"/>
</dbReference>
<dbReference type="Pfam" id="PF03004">
    <property type="entry name" value="Transposase_24"/>
    <property type="match status" value="1"/>
</dbReference>
<dbReference type="EMBL" id="JAZDWU010000002">
    <property type="protein sequence ID" value="KAL0010235.1"/>
    <property type="molecule type" value="Genomic_DNA"/>
</dbReference>
<organism evidence="2 3">
    <name type="scientific">Lithocarpus litseifolius</name>
    <dbReference type="NCBI Taxonomy" id="425828"/>
    <lineage>
        <taxon>Eukaryota</taxon>
        <taxon>Viridiplantae</taxon>
        <taxon>Streptophyta</taxon>
        <taxon>Embryophyta</taxon>
        <taxon>Tracheophyta</taxon>
        <taxon>Spermatophyta</taxon>
        <taxon>Magnoliopsida</taxon>
        <taxon>eudicotyledons</taxon>
        <taxon>Gunneridae</taxon>
        <taxon>Pentapetalae</taxon>
        <taxon>rosids</taxon>
        <taxon>fabids</taxon>
        <taxon>Fagales</taxon>
        <taxon>Fagaceae</taxon>
        <taxon>Lithocarpus</taxon>
    </lineage>
</organism>
<sequence>MPSYIGPLGLVVFPVSTFGLGLRISVFQASLAATPATLVTSYVVICGYDTDADEFEIIDPASSRSALLYEVVANSLSLRLTPTQVRQDIQVYGVGGIILDWYDDYQQTPAAEGNRLKRRGLTNLAAIWALDGSWKILLPLNEKGQPIGPDGKTFVRWLGTFFRNGFLCPIVPAAWTKVEEKVKLDCWSEIEKRYLIDPDIVQPPDQMGWAMHLLGVLRRNRRTKLKKDHVKVGVTKEQLLANTPRGVVEDQWREMVNYWFLEDTVRVSDKNKDSRGKQKEIARSGAQSFAQICDDMAKANGVPVERADIYLKVYRRRDGTGVTPRAQENINRIEELLSQPDMRLQGEPGSGVLWSKDDVYAQVLGPERPGRVRGVGLGITPSGRSATNASQYTSTPLLPSRTTQRISELENHSSRVTEQLGQVQEQLAQTEARHQEQLSSIEARHQEQLSSIEARHQQQMAELMARMNTIFDQIGQGVPSLHGSQILFEKMLSRYMNVTLNVDHLGLQNCFDMQYNAYPGWCTYDSWFAHMVDKEGRPVTCFGAAFSACTLLDACRV</sequence>
<evidence type="ECO:0000313" key="3">
    <source>
        <dbReference type="Proteomes" id="UP001459277"/>
    </source>
</evidence>
<dbReference type="InterPro" id="IPR004252">
    <property type="entry name" value="Probable_transposase_24"/>
</dbReference>
<keyword evidence="3" id="KW-1185">Reference proteome</keyword>
<accession>A0AAW2DLP0</accession>